<comment type="caution">
    <text evidence="1">The sequence shown here is derived from an EMBL/GenBank/DDBJ whole genome shotgun (WGS) entry which is preliminary data.</text>
</comment>
<evidence type="ECO:0000313" key="1">
    <source>
        <dbReference type="EMBL" id="MFC3104324.1"/>
    </source>
</evidence>
<dbReference type="EMBL" id="JBHRSS010000004">
    <property type="protein sequence ID" value="MFC3104324.1"/>
    <property type="molecule type" value="Genomic_DNA"/>
</dbReference>
<proteinExistence type="predicted"/>
<dbReference type="RefSeq" id="WP_380689325.1">
    <property type="nucleotide sequence ID" value="NZ_JBHRSS010000004.1"/>
</dbReference>
<accession>A0ABV7EQV2</accession>
<evidence type="ECO:0000313" key="2">
    <source>
        <dbReference type="Proteomes" id="UP001595462"/>
    </source>
</evidence>
<name>A0ABV7EQV2_9GAMM</name>
<reference evidence="2" key="1">
    <citation type="journal article" date="2019" name="Int. J. Syst. Evol. Microbiol.">
        <title>The Global Catalogue of Microorganisms (GCM) 10K type strain sequencing project: providing services to taxonomists for standard genome sequencing and annotation.</title>
        <authorList>
            <consortium name="The Broad Institute Genomics Platform"/>
            <consortium name="The Broad Institute Genome Sequencing Center for Infectious Disease"/>
            <person name="Wu L."/>
            <person name="Ma J."/>
        </authorList>
    </citation>
    <scope>NUCLEOTIDE SEQUENCE [LARGE SCALE GENOMIC DNA]</scope>
    <source>
        <strain evidence="2">KCTC 52640</strain>
    </source>
</reference>
<dbReference type="Proteomes" id="UP001595462">
    <property type="component" value="Unassembled WGS sequence"/>
</dbReference>
<keyword evidence="2" id="KW-1185">Reference proteome</keyword>
<organism evidence="1 2">
    <name type="scientific">Salinisphaera aquimarina</name>
    <dbReference type="NCBI Taxonomy" id="2094031"/>
    <lineage>
        <taxon>Bacteria</taxon>
        <taxon>Pseudomonadati</taxon>
        <taxon>Pseudomonadota</taxon>
        <taxon>Gammaproteobacteria</taxon>
        <taxon>Salinisphaerales</taxon>
        <taxon>Salinisphaeraceae</taxon>
        <taxon>Salinisphaera</taxon>
    </lineage>
</organism>
<sequence>MAGARSHGVSSDFYLAHFTKATGECRFYSWQQLLGAALLEGTPSIHAFQVGGHEIAYGVGSRIQRICPDLAALDVNGRTTLQFMHSSDLVAKPVWLDAAQKYALLNCYGLSMLTYDQIEAQSCLAVNWLEISRYLVVLDRATSYIDKAVRLLLDRLGQGSMTYEGLVASLPITDNNWAPAVPFLLLHRGLAVCRALDTEPLHKWMLFERS</sequence>
<gene>
    <name evidence="1" type="ORF">ACFOSU_10535</name>
</gene>
<protein>
    <submittedName>
        <fullName evidence="1">Uncharacterized protein</fullName>
    </submittedName>
</protein>